<evidence type="ECO:0000313" key="4">
    <source>
        <dbReference type="Proteomes" id="UP000542405"/>
    </source>
</evidence>
<name>A0A848NFH9_9BURK</name>
<feature type="signal peptide" evidence="2">
    <location>
        <begin position="1"/>
        <end position="19"/>
    </location>
</feature>
<dbReference type="EMBL" id="JABBZE010000035">
    <property type="protein sequence ID" value="NMU89442.1"/>
    <property type="molecule type" value="Genomic_DNA"/>
</dbReference>
<feature type="chain" id="PRO_5032415828" evidence="2">
    <location>
        <begin position="20"/>
        <end position="364"/>
    </location>
</feature>
<dbReference type="AlphaFoldDB" id="A0A848NFH9"/>
<dbReference type="GO" id="GO:0030288">
    <property type="term" value="C:outer membrane-bounded periplasmic space"/>
    <property type="evidence" value="ECO:0007669"/>
    <property type="project" value="TreeGrafter"/>
</dbReference>
<dbReference type="Proteomes" id="UP000542405">
    <property type="component" value="Unassembled WGS sequence"/>
</dbReference>
<proteinExistence type="predicted"/>
<dbReference type="PANTHER" id="PTHR30006:SF2">
    <property type="entry name" value="ABC TRANSPORTER SUBSTRATE-BINDING PROTEIN"/>
    <property type="match status" value="1"/>
</dbReference>
<dbReference type="InterPro" id="IPR006311">
    <property type="entry name" value="TAT_signal"/>
</dbReference>
<dbReference type="InterPro" id="IPR006059">
    <property type="entry name" value="SBP"/>
</dbReference>
<keyword evidence="1 2" id="KW-0732">Signal</keyword>
<dbReference type="GO" id="GO:0030976">
    <property type="term" value="F:thiamine pyrophosphate binding"/>
    <property type="evidence" value="ECO:0007669"/>
    <property type="project" value="TreeGrafter"/>
</dbReference>
<comment type="caution">
    <text evidence="3">The sequence shown here is derived from an EMBL/GenBank/DDBJ whole genome shotgun (WGS) entry which is preliminary data.</text>
</comment>
<dbReference type="SUPFAM" id="SSF53850">
    <property type="entry name" value="Periplasmic binding protein-like II"/>
    <property type="match status" value="1"/>
</dbReference>
<dbReference type="GO" id="GO:0030975">
    <property type="term" value="F:thiamine binding"/>
    <property type="evidence" value="ECO:0007669"/>
    <property type="project" value="TreeGrafter"/>
</dbReference>
<dbReference type="PANTHER" id="PTHR30006">
    <property type="entry name" value="THIAMINE-BINDING PERIPLASMIC PROTEIN-RELATED"/>
    <property type="match status" value="1"/>
</dbReference>
<gene>
    <name evidence="3" type="ORF">HGQ98_06085</name>
</gene>
<reference evidence="3 4" key="1">
    <citation type="submission" date="2020-04" db="EMBL/GenBank/DDBJ databases">
        <title>Achromobacter ruhlandii genome sequencing and assembly.</title>
        <authorList>
            <person name="Martins R.C.R."/>
            <person name="Perdigao-Neto L.V."/>
            <person name="Levin A.S.S."/>
            <person name="Costa S.F."/>
        </authorList>
    </citation>
    <scope>NUCLEOTIDE SEQUENCE [LARGE SCALE GENOMIC DNA]</scope>
    <source>
        <strain evidence="3 4">9035ralo</strain>
    </source>
</reference>
<dbReference type="PROSITE" id="PS51318">
    <property type="entry name" value="TAT"/>
    <property type="match status" value="1"/>
</dbReference>
<dbReference type="Pfam" id="PF13416">
    <property type="entry name" value="SBP_bac_8"/>
    <property type="match status" value="1"/>
</dbReference>
<sequence length="364" mass="39694">MSCDLPRRAFLGLALAATAASLPLATARASTPVRLTVMAYGVDAFDDKYQRTVIRPFQAQYPNIQVSYYAVRDSRNALSVLRSQRLSPQIDVVILDPPNARLAQREKLIEPMDPKLVPNAADLGALGRELGFWALPAMYDSMTLVYAKSAFTQPPKSWRELWDPKYAGKVAIATSPAVNGSMIAMTMLANRLAGAPDGGGNFDAGFAYLEKLRPNVGTWNPRPNQYWLVGQNQMLLAVGWNSRSQSQLDSQPGYASTVPAEGTIAVPILIARVADRPNAQAAQAFINYSLGPQAQQAFSEAMYYAPSNRKARIGEAARARIPLLSTGTAAKLIPVDWAGFTPQHFAAMREAWLTRIMQAPRPGN</sequence>
<organism evidence="3 4">
    <name type="scientific">Achromobacter ruhlandii</name>
    <dbReference type="NCBI Taxonomy" id="72557"/>
    <lineage>
        <taxon>Bacteria</taxon>
        <taxon>Pseudomonadati</taxon>
        <taxon>Pseudomonadota</taxon>
        <taxon>Betaproteobacteria</taxon>
        <taxon>Burkholderiales</taxon>
        <taxon>Alcaligenaceae</taxon>
        <taxon>Achromobacter</taxon>
    </lineage>
</organism>
<dbReference type="Gene3D" id="3.40.190.10">
    <property type="entry name" value="Periplasmic binding protein-like II"/>
    <property type="match status" value="2"/>
</dbReference>
<protein>
    <submittedName>
        <fullName evidence="3">Extracellular solute-binding protein</fullName>
    </submittedName>
</protein>
<dbReference type="GO" id="GO:0015888">
    <property type="term" value="P:thiamine transport"/>
    <property type="evidence" value="ECO:0007669"/>
    <property type="project" value="TreeGrafter"/>
</dbReference>
<accession>A0A848NFH9</accession>
<evidence type="ECO:0000256" key="1">
    <source>
        <dbReference type="ARBA" id="ARBA00022729"/>
    </source>
</evidence>
<dbReference type="RefSeq" id="WP_169536106.1">
    <property type="nucleotide sequence ID" value="NZ_CADIJL010000015.1"/>
</dbReference>
<evidence type="ECO:0000313" key="3">
    <source>
        <dbReference type="EMBL" id="NMU89442.1"/>
    </source>
</evidence>
<evidence type="ECO:0000256" key="2">
    <source>
        <dbReference type="SAM" id="SignalP"/>
    </source>
</evidence>